<sequence length="269" mass="30705">MAFLLECEEWRVLQAIATLLEEGKAYCEPRALTVPGWSQDLHQLFWVELRGILAYRERDPYLPMALFHNCQVKLSNVCVLLSRLVNCRRVTVHAEGEAETCEYKGSAYPFLHGLVSFLQTSTGILNLAGGPDSVLLELPRGISQIEQYLYTVMECNRLIKGLFQAPTVQHGASGQPIFTVKGPMWSDTRHRDKAITVFRSLFERLRCGIQHEILLKVPDNSLPRHVQQELYLLLRVHKQISSWLRRDNFDAFEEDLTVQYCSGGAEKAT</sequence>
<keyword evidence="3" id="KW-1185">Reference proteome</keyword>
<dbReference type="Proteomes" id="UP000325579">
    <property type="component" value="Unassembled WGS sequence"/>
</dbReference>
<dbReference type="OrthoDB" id="1658288at2759"/>
<accession>A0A5N7DJP5</accession>
<gene>
    <name evidence="2" type="ORF">BDV37DRAFT_281143</name>
</gene>
<evidence type="ECO:0000259" key="1">
    <source>
        <dbReference type="Pfam" id="PF24476"/>
    </source>
</evidence>
<dbReference type="EMBL" id="ML736755">
    <property type="protein sequence ID" value="KAE8406233.1"/>
    <property type="molecule type" value="Genomic_DNA"/>
</dbReference>
<organism evidence="2 3">
    <name type="scientific">Aspergillus pseudonomiae</name>
    <dbReference type="NCBI Taxonomy" id="1506151"/>
    <lineage>
        <taxon>Eukaryota</taxon>
        <taxon>Fungi</taxon>
        <taxon>Dikarya</taxon>
        <taxon>Ascomycota</taxon>
        <taxon>Pezizomycotina</taxon>
        <taxon>Eurotiomycetes</taxon>
        <taxon>Eurotiomycetidae</taxon>
        <taxon>Eurotiales</taxon>
        <taxon>Aspergillaceae</taxon>
        <taxon>Aspergillus</taxon>
        <taxon>Aspergillus subgen. Circumdati</taxon>
    </lineage>
</organism>
<dbReference type="GeneID" id="43671446"/>
<reference evidence="2 3" key="1">
    <citation type="submission" date="2019-04" db="EMBL/GenBank/DDBJ databases">
        <authorList>
            <consortium name="DOE Joint Genome Institute"/>
            <person name="Mondo S."/>
            <person name="Kjaerbolling I."/>
            <person name="Vesth T."/>
            <person name="Frisvad J.C."/>
            <person name="Nybo J.L."/>
            <person name="Theobald S."/>
            <person name="Kildgaard S."/>
            <person name="Isbrandt T."/>
            <person name="Kuo A."/>
            <person name="Sato A."/>
            <person name="Lyhne E.K."/>
            <person name="Kogle M.E."/>
            <person name="Wiebenga A."/>
            <person name="Kun R.S."/>
            <person name="Lubbers R.J."/>
            <person name="Makela M.R."/>
            <person name="Barry K."/>
            <person name="Chovatia M."/>
            <person name="Clum A."/>
            <person name="Daum C."/>
            <person name="Haridas S."/>
            <person name="He G."/>
            <person name="LaButti K."/>
            <person name="Lipzen A."/>
            <person name="Riley R."/>
            <person name="Salamov A."/>
            <person name="Simmons B.A."/>
            <person name="Magnuson J.K."/>
            <person name="Henrissat B."/>
            <person name="Mortensen U.H."/>
            <person name="Larsen T.O."/>
            <person name="Devries R.P."/>
            <person name="Grigoriev I.V."/>
            <person name="Machida M."/>
            <person name="Baker S.E."/>
            <person name="Andersen M.R."/>
            <person name="Cantor M.N."/>
            <person name="Hua S.X."/>
        </authorList>
    </citation>
    <scope>NUCLEOTIDE SEQUENCE [LARGE SCALE GENOMIC DNA]</scope>
    <source>
        <strain evidence="2 3">CBS 119388</strain>
    </source>
</reference>
<name>A0A5N7DJP5_9EURO</name>
<dbReference type="Pfam" id="PF24476">
    <property type="entry name" value="DUF7580"/>
    <property type="match status" value="1"/>
</dbReference>
<dbReference type="InterPro" id="IPR056002">
    <property type="entry name" value="DUF7580"/>
</dbReference>
<dbReference type="RefSeq" id="XP_031943552.1">
    <property type="nucleotide sequence ID" value="XM_032086755.1"/>
</dbReference>
<feature type="domain" description="DUF7580" evidence="1">
    <location>
        <begin position="185"/>
        <end position="243"/>
    </location>
</feature>
<evidence type="ECO:0000313" key="2">
    <source>
        <dbReference type="EMBL" id="KAE8406233.1"/>
    </source>
</evidence>
<protein>
    <recommendedName>
        <fullName evidence="1">DUF7580 domain-containing protein</fullName>
    </recommendedName>
</protein>
<evidence type="ECO:0000313" key="3">
    <source>
        <dbReference type="Proteomes" id="UP000325579"/>
    </source>
</evidence>
<proteinExistence type="predicted"/>
<dbReference type="AlphaFoldDB" id="A0A5N7DJP5"/>